<gene>
    <name evidence="3" type="ORF">TCNE_LOCUS1883</name>
</gene>
<evidence type="ECO:0000313" key="5">
    <source>
        <dbReference type="WBParaSite" id="TCNE_0000188301-mRNA-1"/>
    </source>
</evidence>
<dbReference type="InterPro" id="IPR055510">
    <property type="entry name" value="DUF7083"/>
</dbReference>
<evidence type="ECO:0000256" key="1">
    <source>
        <dbReference type="SAM" id="MobiDB-lite"/>
    </source>
</evidence>
<dbReference type="AlphaFoldDB" id="A0A183U063"/>
<feature type="compositionally biased region" description="Polar residues" evidence="1">
    <location>
        <begin position="84"/>
        <end position="95"/>
    </location>
</feature>
<evidence type="ECO:0000259" key="2">
    <source>
        <dbReference type="Pfam" id="PF23309"/>
    </source>
</evidence>
<dbReference type="WBParaSite" id="TCNE_0000188301-mRNA-1">
    <property type="protein sequence ID" value="TCNE_0000188301-mRNA-1"/>
    <property type="gene ID" value="TCNE_0000188301"/>
</dbReference>
<dbReference type="Proteomes" id="UP000050794">
    <property type="component" value="Unassembled WGS sequence"/>
</dbReference>
<evidence type="ECO:0000313" key="3">
    <source>
        <dbReference type="EMBL" id="VDM26990.1"/>
    </source>
</evidence>
<reference evidence="3 4" key="2">
    <citation type="submission" date="2018-11" db="EMBL/GenBank/DDBJ databases">
        <authorList>
            <consortium name="Pathogen Informatics"/>
        </authorList>
    </citation>
    <scope>NUCLEOTIDE SEQUENCE [LARGE SCALE GENOMIC DNA]</scope>
</reference>
<evidence type="ECO:0000313" key="4">
    <source>
        <dbReference type="Proteomes" id="UP000050794"/>
    </source>
</evidence>
<reference evidence="5" key="1">
    <citation type="submission" date="2016-06" db="UniProtKB">
        <authorList>
            <consortium name="WormBaseParasite"/>
        </authorList>
    </citation>
    <scope>IDENTIFICATION</scope>
</reference>
<name>A0A183U063_TOXCA</name>
<dbReference type="Pfam" id="PF23309">
    <property type="entry name" value="DUF7083"/>
    <property type="match status" value="1"/>
</dbReference>
<organism evidence="4 5">
    <name type="scientific">Toxocara canis</name>
    <name type="common">Canine roundworm</name>
    <dbReference type="NCBI Taxonomy" id="6265"/>
    <lineage>
        <taxon>Eukaryota</taxon>
        <taxon>Metazoa</taxon>
        <taxon>Ecdysozoa</taxon>
        <taxon>Nematoda</taxon>
        <taxon>Chromadorea</taxon>
        <taxon>Rhabditida</taxon>
        <taxon>Spirurina</taxon>
        <taxon>Ascaridomorpha</taxon>
        <taxon>Ascaridoidea</taxon>
        <taxon>Toxocaridae</taxon>
        <taxon>Toxocara</taxon>
    </lineage>
</organism>
<sequence>MFQKTAACWLHDSTGNSGVIAEDGSTLDDVSRARFVVPKLDAAAYARFNYYFLSKRASEVCFDYTAKTLTAIDTYHASIPPSLPLSQNPAQQRISQGLYGDGQSTT</sequence>
<protein>
    <submittedName>
        <fullName evidence="5">SusD/RagB family nutrient-binding outer membrane lipoprotein</fullName>
    </submittedName>
</protein>
<proteinExistence type="predicted"/>
<feature type="region of interest" description="Disordered" evidence="1">
    <location>
        <begin position="83"/>
        <end position="106"/>
    </location>
</feature>
<feature type="domain" description="DUF7083" evidence="2">
    <location>
        <begin position="17"/>
        <end position="71"/>
    </location>
</feature>
<dbReference type="EMBL" id="UYWY01001615">
    <property type="protein sequence ID" value="VDM26990.1"/>
    <property type="molecule type" value="Genomic_DNA"/>
</dbReference>
<accession>A0A183U063</accession>
<keyword evidence="4" id="KW-1185">Reference proteome</keyword>